<dbReference type="AlphaFoldDB" id="A0A4Z1FGC3"/>
<comment type="caution">
    <text evidence="1">The sequence shown here is derived from an EMBL/GenBank/DDBJ whole genome shotgun (WGS) entry which is preliminary data.</text>
</comment>
<keyword evidence="2" id="KW-1185">Reference proteome</keyword>
<dbReference type="Proteomes" id="UP000297910">
    <property type="component" value="Unassembled WGS sequence"/>
</dbReference>
<organism evidence="1 2">
    <name type="scientific">Botrytis paeoniae</name>
    <dbReference type="NCBI Taxonomy" id="278948"/>
    <lineage>
        <taxon>Eukaryota</taxon>
        <taxon>Fungi</taxon>
        <taxon>Dikarya</taxon>
        <taxon>Ascomycota</taxon>
        <taxon>Pezizomycotina</taxon>
        <taxon>Leotiomycetes</taxon>
        <taxon>Helotiales</taxon>
        <taxon>Sclerotiniaceae</taxon>
        <taxon>Botrytis</taxon>
    </lineage>
</organism>
<evidence type="ECO:0008006" key="3">
    <source>
        <dbReference type="Google" id="ProtNLM"/>
    </source>
</evidence>
<accession>A0A4Z1FGC3</accession>
<sequence length="203" mass="22926">MEVWTMIGQFSNKPSLYALVRVSRSFRTIFSSILYGNYTIKVMGRKIINVIPSFVPFIKNLEVIVDIRPEMLPAFKQISLDCVLLIIRYLNSTRASIFQIQAIKRTVTHVNGSSRLINNSHLSKFENGDGDMKNDNITCGALILENATLLGRLKDIRSLKKVQFRSVALAIREAAQAPPMCLFRASEYVNLTSLELYALHGDN</sequence>
<proteinExistence type="predicted"/>
<evidence type="ECO:0000313" key="2">
    <source>
        <dbReference type="Proteomes" id="UP000297910"/>
    </source>
</evidence>
<protein>
    <recommendedName>
        <fullName evidence="3">F-box domain-containing protein</fullName>
    </recommendedName>
</protein>
<gene>
    <name evidence="1" type="ORF">BPAE_0132g00250</name>
</gene>
<evidence type="ECO:0000313" key="1">
    <source>
        <dbReference type="EMBL" id="TGO23455.1"/>
    </source>
</evidence>
<dbReference type="EMBL" id="PQXI01000132">
    <property type="protein sequence ID" value="TGO23455.1"/>
    <property type="molecule type" value="Genomic_DNA"/>
</dbReference>
<reference evidence="1 2" key="1">
    <citation type="submission" date="2017-12" db="EMBL/GenBank/DDBJ databases">
        <title>Comparative genomics of Botrytis spp.</title>
        <authorList>
            <person name="Valero-Jimenez C.A."/>
            <person name="Tapia P."/>
            <person name="Veloso J."/>
            <person name="Silva-Moreno E."/>
            <person name="Staats M."/>
            <person name="Valdes J.H."/>
            <person name="Van Kan J.A.L."/>
        </authorList>
    </citation>
    <scope>NUCLEOTIDE SEQUENCE [LARGE SCALE GENOMIC DNA]</scope>
    <source>
        <strain evidence="1 2">Bp0003</strain>
    </source>
</reference>
<name>A0A4Z1FGC3_9HELO</name>